<keyword evidence="3" id="KW-1185">Reference proteome</keyword>
<name>A0A6A6UPP2_9PEZI</name>
<evidence type="ECO:0000256" key="1">
    <source>
        <dbReference type="SAM" id="MobiDB-lite"/>
    </source>
</evidence>
<organism evidence="2 3">
    <name type="scientific">Microthyrium microscopicum</name>
    <dbReference type="NCBI Taxonomy" id="703497"/>
    <lineage>
        <taxon>Eukaryota</taxon>
        <taxon>Fungi</taxon>
        <taxon>Dikarya</taxon>
        <taxon>Ascomycota</taxon>
        <taxon>Pezizomycotina</taxon>
        <taxon>Dothideomycetes</taxon>
        <taxon>Dothideomycetes incertae sedis</taxon>
        <taxon>Microthyriales</taxon>
        <taxon>Microthyriaceae</taxon>
        <taxon>Microthyrium</taxon>
    </lineage>
</organism>
<feature type="compositionally biased region" description="Basic and acidic residues" evidence="1">
    <location>
        <begin position="214"/>
        <end position="239"/>
    </location>
</feature>
<protein>
    <submittedName>
        <fullName evidence="2">Uncharacterized protein</fullName>
    </submittedName>
</protein>
<dbReference type="EMBL" id="MU004230">
    <property type="protein sequence ID" value="KAF2674255.1"/>
    <property type="molecule type" value="Genomic_DNA"/>
</dbReference>
<accession>A0A6A6UPP2</accession>
<dbReference type="Proteomes" id="UP000799302">
    <property type="component" value="Unassembled WGS sequence"/>
</dbReference>
<dbReference type="AlphaFoldDB" id="A0A6A6UPP2"/>
<dbReference type="OrthoDB" id="5385189at2759"/>
<evidence type="ECO:0000313" key="3">
    <source>
        <dbReference type="Proteomes" id="UP000799302"/>
    </source>
</evidence>
<proteinExistence type="predicted"/>
<gene>
    <name evidence="2" type="ORF">BT63DRAFT_419556</name>
</gene>
<reference evidence="2" key="1">
    <citation type="journal article" date="2020" name="Stud. Mycol.">
        <title>101 Dothideomycetes genomes: a test case for predicting lifestyles and emergence of pathogens.</title>
        <authorList>
            <person name="Haridas S."/>
            <person name="Albert R."/>
            <person name="Binder M."/>
            <person name="Bloem J."/>
            <person name="Labutti K."/>
            <person name="Salamov A."/>
            <person name="Andreopoulos B."/>
            <person name="Baker S."/>
            <person name="Barry K."/>
            <person name="Bills G."/>
            <person name="Bluhm B."/>
            <person name="Cannon C."/>
            <person name="Castanera R."/>
            <person name="Culley D."/>
            <person name="Daum C."/>
            <person name="Ezra D."/>
            <person name="Gonzalez J."/>
            <person name="Henrissat B."/>
            <person name="Kuo A."/>
            <person name="Liang C."/>
            <person name="Lipzen A."/>
            <person name="Lutzoni F."/>
            <person name="Magnuson J."/>
            <person name="Mondo S."/>
            <person name="Nolan M."/>
            <person name="Ohm R."/>
            <person name="Pangilinan J."/>
            <person name="Park H.-J."/>
            <person name="Ramirez L."/>
            <person name="Alfaro M."/>
            <person name="Sun H."/>
            <person name="Tritt A."/>
            <person name="Yoshinaga Y."/>
            <person name="Zwiers L.-H."/>
            <person name="Turgeon B."/>
            <person name="Goodwin S."/>
            <person name="Spatafora J."/>
            <person name="Crous P."/>
            <person name="Grigoriev I."/>
        </authorList>
    </citation>
    <scope>NUCLEOTIDE SEQUENCE</scope>
    <source>
        <strain evidence="2">CBS 115976</strain>
    </source>
</reference>
<feature type="region of interest" description="Disordered" evidence="1">
    <location>
        <begin position="156"/>
        <end position="239"/>
    </location>
</feature>
<sequence length="239" mass="26319">MAWNSNDRILWLGLAIAGITISYSAYRAVEAFDQASETTVPIRNQCTVSQETENEIDADSLATLSKHPSLHIREAAIKILVTRVVHSNLHASIHADAQSSDEKLSSRAKAAIKLVEKFSHGFAEPPRRRTRPTVPVADVVAAADQVTVGSNDTWLVDGPDGSHTAVGDDDNGESGWAGRYVGDGTLDVDLEDAARPRQRSGSPEEQARRRRRREAIVLHEGDRPLTQEDIIQRRRTENE</sequence>
<evidence type="ECO:0000313" key="2">
    <source>
        <dbReference type="EMBL" id="KAF2674255.1"/>
    </source>
</evidence>